<keyword evidence="3" id="KW-1185">Reference proteome</keyword>
<feature type="transmembrane region" description="Helical" evidence="1">
    <location>
        <begin position="15"/>
        <end position="34"/>
    </location>
</feature>
<dbReference type="AlphaFoldDB" id="A3IWG9"/>
<dbReference type="EMBL" id="AAXW01000052">
    <property type="protein sequence ID" value="EAZ89153.1"/>
    <property type="molecule type" value="Genomic_DNA"/>
</dbReference>
<comment type="caution">
    <text evidence="2">The sequence shown here is derived from an EMBL/GenBank/DDBJ whole genome shotgun (WGS) entry which is preliminary data.</text>
</comment>
<proteinExistence type="predicted"/>
<gene>
    <name evidence="2" type="ORF">CY0110_31665</name>
</gene>
<keyword evidence="1" id="KW-0472">Membrane</keyword>
<keyword evidence="1" id="KW-1133">Transmembrane helix</keyword>
<name>A3IWG9_9CHRO</name>
<accession>A3IWG9</accession>
<evidence type="ECO:0000313" key="2">
    <source>
        <dbReference type="EMBL" id="EAZ89153.1"/>
    </source>
</evidence>
<sequence length="81" mass="9078">MKEITKICLNLPSEAFVLGLGFSSIISLVLFTWLLNYEIKYGNPPSLSDFINEFVFFVGFIGVGCFLARLAHLTMNQILNS</sequence>
<keyword evidence="1" id="KW-0812">Transmembrane</keyword>
<reference evidence="2 3" key="1">
    <citation type="submission" date="2007-03" db="EMBL/GenBank/DDBJ databases">
        <authorList>
            <person name="Stal L."/>
            <person name="Ferriera S."/>
            <person name="Johnson J."/>
            <person name="Kravitz S."/>
            <person name="Beeson K."/>
            <person name="Sutton G."/>
            <person name="Rogers Y.-H."/>
            <person name="Friedman R."/>
            <person name="Frazier M."/>
            <person name="Venter J.C."/>
        </authorList>
    </citation>
    <scope>NUCLEOTIDE SEQUENCE [LARGE SCALE GENOMIC DNA]</scope>
    <source>
        <strain evidence="2 3">CCY0110</strain>
    </source>
</reference>
<evidence type="ECO:0000256" key="1">
    <source>
        <dbReference type="SAM" id="Phobius"/>
    </source>
</evidence>
<dbReference type="Proteomes" id="UP000003781">
    <property type="component" value="Unassembled WGS sequence"/>
</dbReference>
<evidence type="ECO:0000313" key="3">
    <source>
        <dbReference type="Proteomes" id="UP000003781"/>
    </source>
</evidence>
<organism evidence="2 3">
    <name type="scientific">Crocosphaera chwakensis CCY0110</name>
    <dbReference type="NCBI Taxonomy" id="391612"/>
    <lineage>
        <taxon>Bacteria</taxon>
        <taxon>Bacillati</taxon>
        <taxon>Cyanobacteriota</taxon>
        <taxon>Cyanophyceae</taxon>
        <taxon>Oscillatoriophycideae</taxon>
        <taxon>Chroococcales</taxon>
        <taxon>Aphanothecaceae</taxon>
        <taxon>Crocosphaera</taxon>
        <taxon>Crocosphaera chwakensis</taxon>
    </lineage>
</organism>
<feature type="transmembrane region" description="Helical" evidence="1">
    <location>
        <begin position="54"/>
        <end position="71"/>
    </location>
</feature>
<protein>
    <submittedName>
        <fullName evidence="2">Uncharacterized protein</fullName>
    </submittedName>
</protein>